<evidence type="ECO:0000313" key="5">
    <source>
        <dbReference type="EMBL" id="KAF9469230.1"/>
    </source>
</evidence>
<protein>
    <recommendedName>
        <fullName evidence="3">Carboxylic ester hydrolase</fullName>
        <ecNumber evidence="3">3.1.1.-</ecNumber>
    </recommendedName>
</protein>
<dbReference type="PANTHER" id="PTHR45570">
    <property type="entry name" value="CARBOXYLIC ESTER HYDROLASE"/>
    <property type="match status" value="1"/>
</dbReference>
<dbReference type="SUPFAM" id="SSF53474">
    <property type="entry name" value="alpha/beta-Hydrolases"/>
    <property type="match status" value="1"/>
</dbReference>
<keyword evidence="2 3" id="KW-0378">Hydrolase</keyword>
<name>A0A9P5YIF3_9AGAR</name>
<dbReference type="Pfam" id="PF00135">
    <property type="entry name" value="COesterase"/>
    <property type="match status" value="1"/>
</dbReference>
<sequence>MVALNLLFSSLLLSSAVASPLSSKPLRIPTINPKDVLCQLPIIKKFLCPITGAAALNVQTPIGVARGTADPAGAKRFTVKYASASRWAYSTVASAWNFPNGSPDELVLPLACPQAGVDPSAYTEDCLSMVLYVPPGLTLVSAAPTLMWIHGGSFVVGSATGPGLDGSKLAIATDSIVAVVQYRLGALGFMAPDGKTNLAAKDIVNALQFLKKVLPAFGGSPSKITIAGQSAGANMVRALLAAPSASSLFRSAILQSDPMNYGFLSSTTQQAMQSHFNGLIDCGPSDSSCWNSLSLETILNAQGKLSNDSVAIDPSTGLAQPIRVVRDNQFITSPLDSTAPFPSVNKPILVTSVLHEAGFAIYKGFETPLPQEWLYPVCEATFGSRTDVVLSSPYYPAALGSTDARDQLQLMGTDYLWKCSGWTFARNWVQNGGSAYVAEYAIGASYPGNEAVPFCTEAGKVCHQDDIMIVFGTAANPAPAQSALINQMQKHYKAFLNNGNPNAAGLPTWTPAASPNVQPLRLGGPGQVSVGACDPSFWGQAAQYDYQFYNI</sequence>
<dbReference type="InterPro" id="IPR029058">
    <property type="entry name" value="AB_hydrolase_fold"/>
</dbReference>
<evidence type="ECO:0000256" key="2">
    <source>
        <dbReference type="ARBA" id="ARBA00022801"/>
    </source>
</evidence>
<organism evidence="5 6">
    <name type="scientific">Collybia nuda</name>
    <dbReference type="NCBI Taxonomy" id="64659"/>
    <lineage>
        <taxon>Eukaryota</taxon>
        <taxon>Fungi</taxon>
        <taxon>Dikarya</taxon>
        <taxon>Basidiomycota</taxon>
        <taxon>Agaricomycotina</taxon>
        <taxon>Agaricomycetes</taxon>
        <taxon>Agaricomycetidae</taxon>
        <taxon>Agaricales</taxon>
        <taxon>Tricholomatineae</taxon>
        <taxon>Clitocybaceae</taxon>
        <taxon>Collybia</taxon>
    </lineage>
</organism>
<keyword evidence="3" id="KW-0732">Signal</keyword>
<evidence type="ECO:0000256" key="1">
    <source>
        <dbReference type="ARBA" id="ARBA00005964"/>
    </source>
</evidence>
<proteinExistence type="inferred from homology"/>
<feature type="domain" description="Carboxylesterase type B" evidence="4">
    <location>
        <begin position="71"/>
        <end position="523"/>
    </location>
</feature>
<gene>
    <name evidence="5" type="ORF">BDZ94DRAFT_1293656</name>
</gene>
<dbReference type="AlphaFoldDB" id="A0A9P5YIF3"/>
<keyword evidence="6" id="KW-1185">Reference proteome</keyword>
<dbReference type="Gene3D" id="3.40.50.1820">
    <property type="entry name" value="alpha/beta hydrolase"/>
    <property type="match status" value="1"/>
</dbReference>
<reference evidence="5" key="1">
    <citation type="submission" date="2020-11" db="EMBL/GenBank/DDBJ databases">
        <authorList>
            <consortium name="DOE Joint Genome Institute"/>
            <person name="Ahrendt S."/>
            <person name="Riley R."/>
            <person name="Andreopoulos W."/>
            <person name="Labutti K."/>
            <person name="Pangilinan J."/>
            <person name="Ruiz-Duenas F.J."/>
            <person name="Barrasa J.M."/>
            <person name="Sanchez-Garcia M."/>
            <person name="Camarero S."/>
            <person name="Miyauchi S."/>
            <person name="Serrano A."/>
            <person name="Linde D."/>
            <person name="Babiker R."/>
            <person name="Drula E."/>
            <person name="Ayuso-Fernandez I."/>
            <person name="Pacheco R."/>
            <person name="Padilla G."/>
            <person name="Ferreira P."/>
            <person name="Barriuso J."/>
            <person name="Kellner H."/>
            <person name="Castanera R."/>
            <person name="Alfaro M."/>
            <person name="Ramirez L."/>
            <person name="Pisabarro A.G."/>
            <person name="Kuo A."/>
            <person name="Tritt A."/>
            <person name="Lipzen A."/>
            <person name="He G."/>
            <person name="Yan M."/>
            <person name="Ng V."/>
            <person name="Cullen D."/>
            <person name="Martin F."/>
            <person name="Rosso M.-N."/>
            <person name="Henrissat B."/>
            <person name="Hibbett D."/>
            <person name="Martinez A.T."/>
            <person name="Grigoriev I.V."/>
        </authorList>
    </citation>
    <scope>NUCLEOTIDE SEQUENCE</scope>
    <source>
        <strain evidence="5">CBS 247.69</strain>
    </source>
</reference>
<accession>A0A9P5YIF3</accession>
<dbReference type="OrthoDB" id="408631at2759"/>
<feature type="signal peptide" evidence="3">
    <location>
        <begin position="1"/>
        <end position="18"/>
    </location>
</feature>
<evidence type="ECO:0000256" key="3">
    <source>
        <dbReference type="RuleBase" id="RU361235"/>
    </source>
</evidence>
<comment type="similarity">
    <text evidence="1 3">Belongs to the type-B carboxylesterase/lipase family.</text>
</comment>
<dbReference type="InterPro" id="IPR019826">
    <property type="entry name" value="Carboxylesterase_B_AS"/>
</dbReference>
<comment type="caution">
    <text evidence="5">The sequence shown here is derived from an EMBL/GenBank/DDBJ whole genome shotgun (WGS) entry which is preliminary data.</text>
</comment>
<dbReference type="EC" id="3.1.1.-" evidence="3"/>
<dbReference type="EMBL" id="MU150230">
    <property type="protein sequence ID" value="KAF9469230.1"/>
    <property type="molecule type" value="Genomic_DNA"/>
</dbReference>
<dbReference type="Proteomes" id="UP000807353">
    <property type="component" value="Unassembled WGS sequence"/>
</dbReference>
<evidence type="ECO:0000259" key="4">
    <source>
        <dbReference type="Pfam" id="PF00135"/>
    </source>
</evidence>
<dbReference type="InterPro" id="IPR002018">
    <property type="entry name" value="CarbesteraseB"/>
</dbReference>
<dbReference type="PROSITE" id="PS00122">
    <property type="entry name" value="CARBOXYLESTERASE_B_1"/>
    <property type="match status" value="1"/>
</dbReference>
<dbReference type="PANTHER" id="PTHR45570:SF1">
    <property type="entry name" value="CARBOXYLIC ESTER HYDROLASE"/>
    <property type="match status" value="1"/>
</dbReference>
<feature type="chain" id="PRO_5040532657" description="Carboxylic ester hydrolase" evidence="3">
    <location>
        <begin position="19"/>
        <end position="551"/>
    </location>
</feature>
<evidence type="ECO:0000313" key="6">
    <source>
        <dbReference type="Proteomes" id="UP000807353"/>
    </source>
</evidence>
<dbReference type="GO" id="GO:0016787">
    <property type="term" value="F:hydrolase activity"/>
    <property type="evidence" value="ECO:0007669"/>
    <property type="project" value="UniProtKB-KW"/>
</dbReference>